<dbReference type="Pfam" id="PF26069">
    <property type="entry name" value="DUF8026"/>
    <property type="match status" value="1"/>
</dbReference>
<dbReference type="InterPro" id="IPR058339">
    <property type="entry name" value="DUF8026"/>
</dbReference>
<dbReference type="GeneID" id="71856099"/>
<accession>A0ABD5P0U3</accession>
<proteinExistence type="predicted"/>
<dbReference type="AlphaFoldDB" id="A0ABD5P0U3"/>
<keyword evidence="1" id="KW-0472">Membrane</keyword>
<dbReference type="Proteomes" id="UP001595821">
    <property type="component" value="Unassembled WGS sequence"/>
</dbReference>
<reference evidence="2 3" key="1">
    <citation type="journal article" date="2014" name="Int. J. Syst. Evol. Microbiol.">
        <title>Complete genome sequence of Corynebacterium casei LMG S-19264T (=DSM 44701T), isolated from a smear-ripened cheese.</title>
        <authorList>
            <consortium name="US DOE Joint Genome Institute (JGI-PGF)"/>
            <person name="Walter F."/>
            <person name="Albersmeier A."/>
            <person name="Kalinowski J."/>
            <person name="Ruckert C."/>
        </authorList>
    </citation>
    <scope>NUCLEOTIDE SEQUENCE [LARGE SCALE GENOMIC DNA]</scope>
    <source>
        <strain evidence="2 3">IBRC-M 10912</strain>
    </source>
</reference>
<evidence type="ECO:0000313" key="3">
    <source>
        <dbReference type="Proteomes" id="UP001595821"/>
    </source>
</evidence>
<organism evidence="2 3">
    <name type="scientific">Natribaculum luteum</name>
    <dbReference type="NCBI Taxonomy" id="1586232"/>
    <lineage>
        <taxon>Archaea</taxon>
        <taxon>Methanobacteriati</taxon>
        <taxon>Methanobacteriota</taxon>
        <taxon>Stenosarchaea group</taxon>
        <taxon>Halobacteria</taxon>
        <taxon>Halobacteriales</taxon>
        <taxon>Natrialbaceae</taxon>
        <taxon>Natribaculum</taxon>
    </lineage>
</organism>
<name>A0ABD5P0U3_9EURY</name>
<keyword evidence="1" id="KW-1133">Transmembrane helix</keyword>
<comment type="caution">
    <text evidence="2">The sequence shown here is derived from an EMBL/GenBank/DDBJ whole genome shotgun (WGS) entry which is preliminary data.</text>
</comment>
<dbReference type="EMBL" id="JBHSDJ010000106">
    <property type="protein sequence ID" value="MFC4247907.1"/>
    <property type="molecule type" value="Genomic_DNA"/>
</dbReference>
<keyword evidence="1" id="KW-0812">Transmembrane</keyword>
<evidence type="ECO:0000256" key="1">
    <source>
        <dbReference type="SAM" id="Phobius"/>
    </source>
</evidence>
<gene>
    <name evidence="2" type="ORF">ACFOZ7_13290</name>
</gene>
<dbReference type="RefSeq" id="WP_246976498.1">
    <property type="nucleotide sequence ID" value="NZ_CP095398.1"/>
</dbReference>
<sequence>MALEPITWTVMFAVTALLWGVTSVALYRSLHDEDRKLELLERQDRIDSYSPRGLAELRTWIESHPNDPLVDEGKRRYNDCVDALRDIDETFYDWSDEEIESLEKL</sequence>
<evidence type="ECO:0000313" key="2">
    <source>
        <dbReference type="EMBL" id="MFC4247907.1"/>
    </source>
</evidence>
<protein>
    <submittedName>
        <fullName evidence="2">Uncharacterized protein</fullName>
    </submittedName>
</protein>
<feature type="transmembrane region" description="Helical" evidence="1">
    <location>
        <begin position="6"/>
        <end position="27"/>
    </location>
</feature>